<organism evidence="6 7">
    <name type="scientific">Allacma fusca</name>
    <dbReference type="NCBI Taxonomy" id="39272"/>
    <lineage>
        <taxon>Eukaryota</taxon>
        <taxon>Metazoa</taxon>
        <taxon>Ecdysozoa</taxon>
        <taxon>Arthropoda</taxon>
        <taxon>Hexapoda</taxon>
        <taxon>Collembola</taxon>
        <taxon>Symphypleona</taxon>
        <taxon>Sminthuridae</taxon>
        <taxon>Allacma</taxon>
    </lineage>
</organism>
<dbReference type="InterPro" id="IPR051993">
    <property type="entry name" value="Glycosyltransferase_8"/>
</dbReference>
<name>A0A8J2KQN5_9HEXA</name>
<evidence type="ECO:0000313" key="6">
    <source>
        <dbReference type="EMBL" id="CAG7818945.1"/>
    </source>
</evidence>
<evidence type="ECO:0000313" key="7">
    <source>
        <dbReference type="Proteomes" id="UP000708208"/>
    </source>
</evidence>
<comment type="subcellular location">
    <subcellularLocation>
        <location evidence="1">Membrane</location>
        <topology evidence="1">Single-pass type II membrane protein</topology>
    </subcellularLocation>
</comment>
<evidence type="ECO:0000256" key="2">
    <source>
        <dbReference type="ARBA" id="ARBA00006351"/>
    </source>
</evidence>
<dbReference type="OrthoDB" id="6238971at2759"/>
<proteinExistence type="inferred from homology"/>
<protein>
    <submittedName>
        <fullName evidence="6">Uncharacterized protein</fullName>
    </submittedName>
</protein>
<evidence type="ECO:0000256" key="1">
    <source>
        <dbReference type="ARBA" id="ARBA00004606"/>
    </source>
</evidence>
<reference evidence="6" key="1">
    <citation type="submission" date="2021-06" db="EMBL/GenBank/DDBJ databases">
        <authorList>
            <person name="Hodson N. C."/>
            <person name="Mongue J. A."/>
            <person name="Jaron S. K."/>
        </authorList>
    </citation>
    <scope>NUCLEOTIDE SEQUENCE</scope>
</reference>
<dbReference type="EMBL" id="CAJVCH010434634">
    <property type="protein sequence ID" value="CAG7818945.1"/>
    <property type="molecule type" value="Genomic_DNA"/>
</dbReference>
<dbReference type="PANTHER" id="PTHR46012">
    <property type="entry name" value="IP22168P"/>
    <property type="match status" value="1"/>
</dbReference>
<evidence type="ECO:0000256" key="4">
    <source>
        <dbReference type="ARBA" id="ARBA00022679"/>
    </source>
</evidence>
<evidence type="ECO:0000256" key="3">
    <source>
        <dbReference type="ARBA" id="ARBA00022676"/>
    </source>
</evidence>
<gene>
    <name evidence="6" type="ORF">AFUS01_LOCUS29422</name>
</gene>
<evidence type="ECO:0000256" key="5">
    <source>
        <dbReference type="ARBA" id="ARBA00022968"/>
    </source>
</evidence>
<dbReference type="GO" id="GO:0016266">
    <property type="term" value="P:protein O-linked glycosylation via N-acetyl-galactosamine"/>
    <property type="evidence" value="ECO:0007669"/>
    <property type="project" value="TreeGrafter"/>
</dbReference>
<accession>A0A8J2KQN5</accession>
<comment type="caution">
    <text evidence="6">The sequence shown here is derived from an EMBL/GenBank/DDBJ whole genome shotgun (WGS) entry which is preliminary data.</text>
</comment>
<dbReference type="PANTHER" id="PTHR46012:SF2">
    <property type="entry name" value="IP22168P"/>
    <property type="match status" value="1"/>
</dbReference>
<dbReference type="GO" id="GO:0035252">
    <property type="term" value="F:UDP-xylosyltransferase activity"/>
    <property type="evidence" value="ECO:0007669"/>
    <property type="project" value="TreeGrafter"/>
</dbReference>
<keyword evidence="3" id="KW-0328">Glycosyltransferase</keyword>
<keyword evidence="5" id="KW-0812">Transmembrane</keyword>
<dbReference type="AlphaFoldDB" id="A0A8J2KQN5"/>
<keyword evidence="7" id="KW-1185">Reference proteome</keyword>
<comment type="similarity">
    <text evidence="2">Belongs to the glycosyltransferase 8 family.</text>
</comment>
<keyword evidence="4" id="KW-0808">Transferase</keyword>
<sequence>MSQRLSIGTTPCLNCNASTSSKSPFVITSAPPSQPKVVLNDLVRSTVKVLNTLGRANGYSEALLTLLLERQEVIKEIGFPVVLDKLEEIRRQEKKKDFRKLKFQPDKPIINVAVVVCDGDLIEQVETMLKSVVMFSLDANLHLVIVSDKETILTIGQHVIFLKLALTELGYTGFTYELHLEWFPKDGGSPDWKSMFAVCTSQRLFFPTLLKHLDAVIYLDTDLLVLSNLTEIWQIFQSEMGGGKMVGVASNSESPGHYTYGISLPFFGKHGTVICI</sequence>
<dbReference type="Proteomes" id="UP000708208">
    <property type="component" value="Unassembled WGS sequence"/>
</dbReference>
<keyword evidence="5" id="KW-0735">Signal-anchor</keyword>
<dbReference type="GO" id="GO:0016020">
    <property type="term" value="C:membrane"/>
    <property type="evidence" value="ECO:0007669"/>
    <property type="project" value="UniProtKB-SubCell"/>
</dbReference>